<keyword evidence="1" id="KW-0614">Plasmid</keyword>
<protein>
    <submittedName>
        <fullName evidence="1">Uncharacterized protein</fullName>
    </submittedName>
</protein>
<reference evidence="1 2" key="1">
    <citation type="submission" date="2014-08" db="EMBL/GenBank/DDBJ databases">
        <title>Complete genome of a marine bacteria Jeotgalibacillus malaysiensis.</title>
        <authorList>
            <person name="Yaakop A.S."/>
            <person name="Chan K.-G."/>
            <person name="Goh K.M."/>
        </authorList>
    </citation>
    <scope>NUCLEOTIDE SEQUENCE [LARGE SCALE GENOMIC DNA]</scope>
    <source>
        <strain evidence="1 2">D5</strain>
        <plasmid evidence="2">Plasmid</plasmid>
    </source>
</reference>
<keyword evidence="2" id="KW-1185">Reference proteome</keyword>
<dbReference type="Pfam" id="PF13814">
    <property type="entry name" value="Replic_Relax"/>
    <property type="match status" value="1"/>
</dbReference>
<dbReference type="InterPro" id="IPR025855">
    <property type="entry name" value="Replic_Relax"/>
</dbReference>
<dbReference type="HOGENOM" id="CLU_651879_0_0_9"/>
<dbReference type="AlphaFoldDB" id="A0A0B5ATR5"/>
<name>A0A0B5ATR5_9BACL</name>
<evidence type="ECO:0000313" key="1">
    <source>
        <dbReference type="EMBL" id="AJD93476.1"/>
    </source>
</evidence>
<dbReference type="BioCyc" id="JESP1508404:G14D9-13443-MONOMER"/>
<gene>
    <name evidence="1" type="ORF">JMA_41590</name>
</gene>
<dbReference type="OrthoDB" id="2987363at2"/>
<proteinExistence type="predicted"/>
<evidence type="ECO:0000313" key="2">
    <source>
        <dbReference type="Proteomes" id="UP000031449"/>
    </source>
</evidence>
<dbReference type="Proteomes" id="UP000031449">
    <property type="component" value="Plasmid unnamed"/>
</dbReference>
<organism evidence="1 2">
    <name type="scientific">Jeotgalibacillus malaysiensis</name>
    <dbReference type="NCBI Taxonomy" id="1508404"/>
    <lineage>
        <taxon>Bacteria</taxon>
        <taxon>Bacillati</taxon>
        <taxon>Bacillota</taxon>
        <taxon>Bacilli</taxon>
        <taxon>Bacillales</taxon>
        <taxon>Caryophanaceae</taxon>
        <taxon>Jeotgalibacillus</taxon>
    </lineage>
</organism>
<dbReference type="KEGG" id="jeo:JMA_41590"/>
<dbReference type="EMBL" id="CP009417">
    <property type="protein sequence ID" value="AJD93476.1"/>
    <property type="molecule type" value="Genomic_DNA"/>
</dbReference>
<sequence length="434" mass="51851">MRKELRDAINELERVDIKLLHKLYLFRCLTIRQAYRVLYKEEYDSFLDFENERLNKLIELGVIEKVAFHIDNFALFLTTNGVDIVREAVQLPTQIFNPDTKTVKRGYYRAGELRMSPRLINHQVHLNQFILEFSNIAEDYGYTFNYFDEKHVSQYFTIRPDGLIQIYDTDFFIEMDMGTESQKQLTEKWNHYRDFFRSQEYNEKEKKIVVLFITQTNKNLDARKDIVRYTASQAIIDVFGEGFDMHIGSREELLKLVFEELIPDMVQQNDTKAKVLRLLHQYHGFSIAQGERLRGMLHDTTYEYYIRRLNDDGGIRALFGRVQEFVLDDYTTQPLSVLHKITYHKRNSNSYRLKMQREIPYIVVASDEQTLYKDLLVTDIKNLENIFFTTVERLERRDFHSALFQIDMQGNLYHFKNDGLSERVYESNVREDLI</sequence>
<accession>A0A0B5ATR5</accession>
<geneLocation type="plasmid" evidence="2"/>